<dbReference type="OrthoDB" id="2988756at2759"/>
<feature type="compositionally biased region" description="Basic and acidic residues" evidence="6">
    <location>
        <begin position="397"/>
        <end position="414"/>
    </location>
</feature>
<evidence type="ECO:0000256" key="7">
    <source>
        <dbReference type="SAM" id="Phobius"/>
    </source>
</evidence>
<evidence type="ECO:0000259" key="8">
    <source>
        <dbReference type="Pfam" id="PF20684"/>
    </source>
</evidence>
<evidence type="ECO:0000256" key="6">
    <source>
        <dbReference type="SAM" id="MobiDB-lite"/>
    </source>
</evidence>
<protein>
    <recommendedName>
        <fullName evidence="8">Rhodopsin domain-containing protein</fullName>
    </recommendedName>
</protein>
<keyword evidence="4 7" id="KW-0472">Membrane</keyword>
<accession>A0A3N4LMP8</accession>
<feature type="transmembrane region" description="Helical" evidence="7">
    <location>
        <begin position="257"/>
        <end position="275"/>
    </location>
</feature>
<dbReference type="InterPro" id="IPR052337">
    <property type="entry name" value="SAT4-like"/>
</dbReference>
<evidence type="ECO:0000256" key="2">
    <source>
        <dbReference type="ARBA" id="ARBA00022692"/>
    </source>
</evidence>
<dbReference type="InterPro" id="IPR049326">
    <property type="entry name" value="Rhodopsin_dom_fungi"/>
</dbReference>
<comment type="similarity">
    <text evidence="5">Belongs to the SAT4 family.</text>
</comment>
<feature type="transmembrane region" description="Helical" evidence="7">
    <location>
        <begin position="178"/>
        <end position="201"/>
    </location>
</feature>
<feature type="transmembrane region" description="Helical" evidence="7">
    <location>
        <begin position="133"/>
        <end position="158"/>
    </location>
</feature>
<comment type="subcellular location">
    <subcellularLocation>
        <location evidence="1">Membrane</location>
        <topology evidence="1">Multi-pass membrane protein</topology>
    </subcellularLocation>
</comment>
<evidence type="ECO:0000313" key="9">
    <source>
        <dbReference type="EMBL" id="RPB21961.1"/>
    </source>
</evidence>
<proteinExistence type="inferred from homology"/>
<feature type="transmembrane region" description="Helical" evidence="7">
    <location>
        <begin position="37"/>
        <end position="63"/>
    </location>
</feature>
<organism evidence="9 10">
    <name type="scientific">Terfezia boudieri ATCC MYA-4762</name>
    <dbReference type="NCBI Taxonomy" id="1051890"/>
    <lineage>
        <taxon>Eukaryota</taxon>
        <taxon>Fungi</taxon>
        <taxon>Dikarya</taxon>
        <taxon>Ascomycota</taxon>
        <taxon>Pezizomycotina</taxon>
        <taxon>Pezizomycetes</taxon>
        <taxon>Pezizales</taxon>
        <taxon>Pezizaceae</taxon>
        <taxon>Terfezia</taxon>
    </lineage>
</organism>
<dbReference type="Proteomes" id="UP000267821">
    <property type="component" value="Unassembled WGS sequence"/>
</dbReference>
<feature type="domain" description="Rhodopsin" evidence="8">
    <location>
        <begin position="21"/>
        <end position="271"/>
    </location>
</feature>
<dbReference type="PANTHER" id="PTHR33048:SF2">
    <property type="entry name" value="SRPK"/>
    <property type="match status" value="1"/>
</dbReference>
<evidence type="ECO:0000256" key="5">
    <source>
        <dbReference type="ARBA" id="ARBA00038359"/>
    </source>
</evidence>
<evidence type="ECO:0000256" key="4">
    <source>
        <dbReference type="ARBA" id="ARBA00023136"/>
    </source>
</evidence>
<keyword evidence="3 7" id="KW-1133">Transmembrane helix</keyword>
<feature type="region of interest" description="Disordered" evidence="6">
    <location>
        <begin position="286"/>
        <end position="331"/>
    </location>
</feature>
<reference evidence="9 10" key="1">
    <citation type="journal article" date="2018" name="Nat. Ecol. Evol.">
        <title>Pezizomycetes genomes reveal the molecular basis of ectomycorrhizal truffle lifestyle.</title>
        <authorList>
            <person name="Murat C."/>
            <person name="Payen T."/>
            <person name="Noel B."/>
            <person name="Kuo A."/>
            <person name="Morin E."/>
            <person name="Chen J."/>
            <person name="Kohler A."/>
            <person name="Krizsan K."/>
            <person name="Balestrini R."/>
            <person name="Da Silva C."/>
            <person name="Montanini B."/>
            <person name="Hainaut M."/>
            <person name="Levati E."/>
            <person name="Barry K.W."/>
            <person name="Belfiori B."/>
            <person name="Cichocki N."/>
            <person name="Clum A."/>
            <person name="Dockter R.B."/>
            <person name="Fauchery L."/>
            <person name="Guy J."/>
            <person name="Iotti M."/>
            <person name="Le Tacon F."/>
            <person name="Lindquist E.A."/>
            <person name="Lipzen A."/>
            <person name="Malagnac F."/>
            <person name="Mello A."/>
            <person name="Molinier V."/>
            <person name="Miyauchi S."/>
            <person name="Poulain J."/>
            <person name="Riccioni C."/>
            <person name="Rubini A."/>
            <person name="Sitrit Y."/>
            <person name="Splivallo R."/>
            <person name="Traeger S."/>
            <person name="Wang M."/>
            <person name="Zifcakova L."/>
            <person name="Wipf D."/>
            <person name="Zambonelli A."/>
            <person name="Paolocci F."/>
            <person name="Nowrousian M."/>
            <person name="Ottonello S."/>
            <person name="Baldrian P."/>
            <person name="Spatafora J.W."/>
            <person name="Henrissat B."/>
            <person name="Nagy L.G."/>
            <person name="Aury J.M."/>
            <person name="Wincker P."/>
            <person name="Grigoriev I.V."/>
            <person name="Bonfante P."/>
            <person name="Martin F.M."/>
        </authorList>
    </citation>
    <scope>NUCLEOTIDE SEQUENCE [LARGE SCALE GENOMIC DNA]</scope>
    <source>
        <strain evidence="9 10">ATCC MYA-4762</strain>
    </source>
</reference>
<keyword evidence="2 7" id="KW-0812">Transmembrane</keyword>
<name>A0A3N4LMP8_9PEZI</name>
<feature type="transmembrane region" description="Helical" evidence="7">
    <location>
        <begin position="97"/>
        <end position="121"/>
    </location>
</feature>
<gene>
    <name evidence="9" type="ORF">L211DRAFT_789466</name>
</gene>
<dbReference type="STRING" id="1051890.A0A3N4LMP8"/>
<evidence type="ECO:0000313" key="10">
    <source>
        <dbReference type="Proteomes" id="UP000267821"/>
    </source>
</evidence>
<feature type="region of interest" description="Disordered" evidence="6">
    <location>
        <begin position="358"/>
        <end position="414"/>
    </location>
</feature>
<dbReference type="Pfam" id="PF20684">
    <property type="entry name" value="Fung_rhodopsin"/>
    <property type="match status" value="1"/>
</dbReference>
<dbReference type="AlphaFoldDB" id="A0A3N4LMP8"/>
<sequence length="414" mass="45482">MDPFTIEVFTLWGVSAVVIGIRTYARWSIVGIRKFQVDDYLMIIACMIYGLETGAGYSVGALFRGMANNGMTDEQRATLVPGSQEWNWRVGGSKIQLIGWSLWSTALWLLKICMAVFYSRLTDGLTVMRDRVRIAYVAIGVTYIAVILSIMLGCLPFHKNWQIYPDPGNHCHPAVSLINVYVPVVFNLVTDLYLMTIPMPLLWRANLTPKRKALLLCMFSGGVFIMMCSILRCYLIVTSPITGAQQAGSWACRETFVAVIIGNVPMIYPLFLRVIKKAGNTINASRLGSSKRSGVSSGAAMELNERDKPSKPLRKKVNPLSIPGLTTLGRGDSEERIIGSRMGKENNIVGISVVTEVTSTSHGHSPTSSADGRHYQHNSTAYGGPSYTVEVAGGDGYTHDGHGPRSPRRPDVTR</sequence>
<dbReference type="PANTHER" id="PTHR33048">
    <property type="entry name" value="PTH11-LIKE INTEGRAL MEMBRANE PROTEIN (AFU_ORTHOLOGUE AFUA_5G11245)"/>
    <property type="match status" value="1"/>
</dbReference>
<dbReference type="InParanoid" id="A0A3N4LMP8"/>
<dbReference type="GO" id="GO:0016020">
    <property type="term" value="C:membrane"/>
    <property type="evidence" value="ECO:0007669"/>
    <property type="project" value="UniProtKB-SubCell"/>
</dbReference>
<evidence type="ECO:0000256" key="1">
    <source>
        <dbReference type="ARBA" id="ARBA00004141"/>
    </source>
</evidence>
<evidence type="ECO:0000256" key="3">
    <source>
        <dbReference type="ARBA" id="ARBA00022989"/>
    </source>
</evidence>
<feature type="transmembrane region" description="Helical" evidence="7">
    <location>
        <begin position="213"/>
        <end position="237"/>
    </location>
</feature>
<feature type="transmembrane region" description="Helical" evidence="7">
    <location>
        <begin position="6"/>
        <end position="25"/>
    </location>
</feature>
<dbReference type="EMBL" id="ML121555">
    <property type="protein sequence ID" value="RPB21961.1"/>
    <property type="molecule type" value="Genomic_DNA"/>
</dbReference>
<feature type="compositionally biased region" description="Polar residues" evidence="6">
    <location>
        <begin position="286"/>
        <end position="296"/>
    </location>
</feature>
<feature type="compositionally biased region" description="Low complexity" evidence="6">
    <location>
        <begin position="358"/>
        <end position="369"/>
    </location>
</feature>
<keyword evidence="10" id="KW-1185">Reference proteome</keyword>